<dbReference type="PANTHER" id="PTHR45527:SF1">
    <property type="entry name" value="FATTY ACID SYNTHASE"/>
    <property type="match status" value="1"/>
</dbReference>
<dbReference type="InterPro" id="IPR001242">
    <property type="entry name" value="Condensation_dom"/>
</dbReference>
<dbReference type="Pfam" id="PF00668">
    <property type="entry name" value="Condensation"/>
    <property type="match status" value="2"/>
</dbReference>
<feature type="domain" description="Carrier" evidence="6">
    <location>
        <begin position="1690"/>
        <end position="1767"/>
    </location>
</feature>
<evidence type="ECO:0000313" key="7">
    <source>
        <dbReference type="EMBL" id="KAI1880214.1"/>
    </source>
</evidence>
<dbReference type="InterPro" id="IPR020845">
    <property type="entry name" value="AMP-binding_CS"/>
</dbReference>
<accession>A0A9Q0AR20</accession>
<dbReference type="SUPFAM" id="SSF47336">
    <property type="entry name" value="ACP-like"/>
    <property type="match status" value="2"/>
</dbReference>
<keyword evidence="3" id="KW-0436">Ligase</keyword>
<dbReference type="PANTHER" id="PTHR45527">
    <property type="entry name" value="NONRIBOSOMAL PEPTIDE SYNTHETASE"/>
    <property type="match status" value="1"/>
</dbReference>
<dbReference type="PROSITE" id="PS00455">
    <property type="entry name" value="AMP_BINDING"/>
    <property type="match status" value="2"/>
</dbReference>
<dbReference type="GO" id="GO:0031177">
    <property type="term" value="F:phosphopantetheine binding"/>
    <property type="evidence" value="ECO:0007669"/>
    <property type="project" value="TreeGrafter"/>
</dbReference>
<dbReference type="Gene3D" id="1.10.1200.10">
    <property type="entry name" value="ACP-like"/>
    <property type="match status" value="2"/>
</dbReference>
<dbReference type="GO" id="GO:0005737">
    <property type="term" value="C:cytoplasm"/>
    <property type="evidence" value="ECO:0007669"/>
    <property type="project" value="TreeGrafter"/>
</dbReference>
<proteinExistence type="inferred from homology"/>
<comment type="caution">
    <text evidence="7">The sequence shown here is derived from an EMBL/GenBank/DDBJ whole genome shotgun (WGS) entry which is preliminary data.</text>
</comment>
<dbReference type="InterPro" id="IPR042099">
    <property type="entry name" value="ANL_N_sf"/>
</dbReference>
<evidence type="ECO:0000256" key="1">
    <source>
        <dbReference type="ARBA" id="ARBA00022450"/>
    </source>
</evidence>
<dbReference type="FunFam" id="1.10.1200.10:FF:000005">
    <property type="entry name" value="Nonribosomal peptide synthetase 1"/>
    <property type="match status" value="2"/>
</dbReference>
<dbReference type="GO" id="GO:0016874">
    <property type="term" value="F:ligase activity"/>
    <property type="evidence" value="ECO:0007669"/>
    <property type="project" value="UniProtKB-KW"/>
</dbReference>
<dbReference type="CDD" id="cd05918">
    <property type="entry name" value="A_NRPS_SidN3_like"/>
    <property type="match status" value="2"/>
</dbReference>
<dbReference type="InterPro" id="IPR023213">
    <property type="entry name" value="CAT-like_dom_sf"/>
</dbReference>
<organism evidence="7 8">
    <name type="scientific">Neoarthrinium moseri</name>
    <dbReference type="NCBI Taxonomy" id="1658444"/>
    <lineage>
        <taxon>Eukaryota</taxon>
        <taxon>Fungi</taxon>
        <taxon>Dikarya</taxon>
        <taxon>Ascomycota</taxon>
        <taxon>Pezizomycotina</taxon>
        <taxon>Sordariomycetes</taxon>
        <taxon>Xylariomycetidae</taxon>
        <taxon>Amphisphaeriales</taxon>
        <taxon>Apiosporaceae</taxon>
        <taxon>Neoarthrinium</taxon>
    </lineage>
</organism>
<dbReference type="InterPro" id="IPR006162">
    <property type="entry name" value="Ppantetheine_attach_site"/>
</dbReference>
<dbReference type="GO" id="GO:0044550">
    <property type="term" value="P:secondary metabolite biosynthetic process"/>
    <property type="evidence" value="ECO:0007669"/>
    <property type="project" value="TreeGrafter"/>
</dbReference>
<dbReference type="Gene3D" id="3.30.559.30">
    <property type="entry name" value="Nonribosomal peptide synthetase, condensation domain"/>
    <property type="match status" value="2"/>
</dbReference>
<dbReference type="Proteomes" id="UP000829685">
    <property type="component" value="Unassembled WGS sequence"/>
</dbReference>
<evidence type="ECO:0000259" key="6">
    <source>
        <dbReference type="PROSITE" id="PS50075"/>
    </source>
</evidence>
<dbReference type="FunFam" id="3.40.50.12780:FF:000014">
    <property type="entry name" value="Nonribosomal peptide synthetase 1"/>
    <property type="match status" value="1"/>
</dbReference>
<sequence length="2227" mass="244465">MVINSDGVSTRLWPVSHGDIPTTIKTAKATTVTTVTETCSEDDLKKILAWNSTEYASPDECLHWHFEKQAALHPNAPAILSTDRSFTYGELETATASLAANLSQKCGVGPEDIVPVCFPKSAYAVVAMLAVLRAGGAYTVLDPKYPDGRLQQILRQAKAATILTTPEDAHRFENLVENVIPVDERELLKLHGMPSTGHNQAQPGNACMVVFTSGSTGMPKGIVLEHRSMCATAYEHSRTFGICQGLRVLQFAAFTFDMANSDIFCTLFHGGTVCMPSEDERMNDLAGFIERFQVQSAKITPSLAGMMSPADVPSLHTVILGGEVASKDLLRRWSEHSRTIISYGPAECAVTSASYEYVEGTDTGVLGRGFGTRLWIVDPHNHHALLAIGQEGELLIEGPNVGRGYLDKPELTSESFVNAPEWCNPQDSSQGEPRRFYKTGDLVRYDTGGVIHFISRKDSQIKLRGQRLELGEVQHHLTMAFPKPAVVVPAVIAPRALGTTKSLAAFIQMGPEISTAPYNQEEEEEDLIALHVLATKSWQSTIKNAHAQLSEALPPHMMPSQYIPLLRMPKNASWKTDVRRLQCLADALPLEVLSMLGPSSSLFCLSTESVKTTMEVKLQELWCEVLGLDSSQLGVEANFFQVGGSSLEAMRLVRLARMQGLEMTVQHIFQNPRLREQAGLLKISSSPQTVDGTILPLSLLNPGTDHKGALQYAAKLTSVEPNQIEDIFPCSPLQEGLLAMTAQRAGDYVARSIFRLDANTDLERFRKACEEIVAKTPSLRTRFVSLPDQGLVQVVINEPLQWGSVLNMDSASSIDSQTPSQSLGGPLSFFALAKSSLDAATYFVWTIHHALYDGWSAPLVLDAIEDMYSNARSPSFPPFQGFIKHILKQDIKAAEKFWQNHFDGQDGAVAFPTLPDPSRVPLADSIAERHIHLSWPKSDSTAATAVRTAWSILQSQLSGSRDIVFGATLTGRQADVQGVERMAAPTIATVPVRVMLQNGETVQEMMQKVQQQMVDMFHVEQFGVQNIRRVSSAARDACHAQTLLLIQPAGQNLSLRKQGLLSHVSGFVHETKSYALTLYCYLEADGVHIHAVFDSAVLRKDRVARILGQFEHMLLQLCDATNLTAKVSDLEVASAQDMTDIWRWNGQVPQTLDTCVHDMIIARARSQPEALAVHAWDGDLTHAQLDTMSSTLARHLIQLGVVPNMIVPLCFEKSVWTPVAVMAVMKAGGCSVLLDGGQPEQRLKTIVQQVAPRVMVASSLRMEEPSRLCDSEDLKIVVLDRQGLAELDSTNFTAPLPEVPSSSLLYLVFTSGSTGLPKGAQVTHSNYASALHYQSTFFGYQTTSRVYDFASYSFDGAWFNMLHTLEAGGCICIPSDEDRKNDLAASINHMGANMLNLNATTHRLLNPASLPAVTNLISLGEPIRKEDVEIWTPGVIKQAYGPAECTPISTALRGASGDQPNVGIGCGLGALTWVVDPETNRLMPPGVTGELWLEGPVVGAGYLNEKEKTAAAFVHDPPWLLRGGGGVAGRHGRLYRTGDLVRQLDDGALVFVGRKDTQVKIRGQRVELEDIEHHLHRVMVGQHENVTLVAEVIRPENQDPTLVAFVAFSSPGKVPLDDILASLVVGTPAKELATVLPAHLVPTAYIPLQKIPLTMTGKTDRKRLREMGVAMTRDQLVALHEAYSGISAREPSTPEELRLRELWSRVLNQVEISKIGADSNFFVIGGDSIQAMRMVALAHEYDMILTVSDIFRAPRLCDMATKVKPQKGTKSMYREPQPFTLLSDDDLEGQSLEDFLEHTIAPALEFSLENIQDVMPTTATQALCADAAMRDPAQGCFMVHVDVPEHVSLKTLEECCQTVWNHLSILAAVFVTPKERMLQVIPRNSAAPIERHQAPSSQDMEGFMTTIFNAALQPAMALGSLYTRFYLLHGQGHSTRWGLRLSHAHFDRTSLTPILDCFAASLQGKVLPPMARFSGFIQCVRDTESEMLAHWQEVLQDSKPLALPSTGRASDIVSIKKAIKAPPAADGFTSANMYVAACVQALAKLRNTHDIVTTMTVSGRSMLPPVLANVVGPTVNQVPLRVRLDANRSFAHTLEATRDAQLDVLRFETSTTSSVLASCVPEFTWPPEERRSTFIVQFQNPEPFTVDLMGNGECCQELGWFGPDKVWEHSEEVWLIARPDPENGFWNLWYSANTVNFSLEGLEEFIGELEAVVESIREKVEAYVENG</sequence>
<dbReference type="InterPro" id="IPR009081">
    <property type="entry name" value="PP-bd_ACP"/>
</dbReference>
<dbReference type="InterPro" id="IPR036736">
    <property type="entry name" value="ACP-like_sf"/>
</dbReference>
<evidence type="ECO:0000313" key="8">
    <source>
        <dbReference type="Proteomes" id="UP000829685"/>
    </source>
</evidence>
<comment type="similarity">
    <text evidence="4">Belongs to the NRP synthetase family.</text>
</comment>
<reference evidence="7" key="1">
    <citation type="submission" date="2021-03" db="EMBL/GenBank/DDBJ databases">
        <title>Revisited historic fungal species revealed as producer of novel bioactive compounds through whole genome sequencing and comparative genomics.</title>
        <authorList>
            <person name="Vignolle G.A."/>
            <person name="Hochenegger N."/>
            <person name="Mach R.L."/>
            <person name="Mach-Aigner A.R."/>
            <person name="Javad Rahimi M."/>
            <person name="Salim K.A."/>
            <person name="Chan C.M."/>
            <person name="Lim L.B.L."/>
            <person name="Cai F."/>
            <person name="Druzhinina I.S."/>
            <person name="U'Ren J.M."/>
            <person name="Derntl C."/>
        </authorList>
    </citation>
    <scope>NUCLEOTIDE SEQUENCE</scope>
    <source>
        <strain evidence="7">TUCIM 5799</strain>
    </source>
</reference>
<dbReference type="FunFam" id="3.30.300.30:FF:000015">
    <property type="entry name" value="Nonribosomal peptide synthase SidD"/>
    <property type="match status" value="2"/>
</dbReference>
<dbReference type="EMBL" id="JAFIMR010000003">
    <property type="protein sequence ID" value="KAI1880214.1"/>
    <property type="molecule type" value="Genomic_DNA"/>
</dbReference>
<dbReference type="InterPro" id="IPR000873">
    <property type="entry name" value="AMP-dep_synth/lig_dom"/>
</dbReference>
<dbReference type="GO" id="GO:0043041">
    <property type="term" value="P:amino acid activation for nonribosomal peptide biosynthetic process"/>
    <property type="evidence" value="ECO:0007669"/>
    <property type="project" value="TreeGrafter"/>
</dbReference>
<dbReference type="SUPFAM" id="SSF56801">
    <property type="entry name" value="Acetyl-CoA synthetase-like"/>
    <property type="match status" value="2"/>
</dbReference>
<dbReference type="Gene3D" id="3.40.50.12780">
    <property type="entry name" value="N-terminal domain of ligase-like"/>
    <property type="match status" value="2"/>
</dbReference>
<feature type="domain" description="Carrier" evidence="6">
    <location>
        <begin position="609"/>
        <end position="685"/>
    </location>
</feature>
<dbReference type="InterPro" id="IPR010071">
    <property type="entry name" value="AA_adenyl_dom"/>
</dbReference>
<gene>
    <name evidence="7" type="ORF">JX265_001835</name>
</gene>
<dbReference type="Pfam" id="PF00501">
    <property type="entry name" value="AMP-binding"/>
    <property type="match status" value="2"/>
</dbReference>
<dbReference type="NCBIfam" id="TIGR01733">
    <property type="entry name" value="AA-adenyl-dom"/>
    <property type="match status" value="1"/>
</dbReference>
<feature type="coiled-coil region" evidence="5">
    <location>
        <begin position="2199"/>
        <end position="2226"/>
    </location>
</feature>
<dbReference type="Pfam" id="PF00550">
    <property type="entry name" value="PP-binding"/>
    <property type="match status" value="2"/>
</dbReference>
<dbReference type="FunFam" id="3.30.559.30:FF:000003">
    <property type="entry name" value="Nonribosomal peptide synthase SidD"/>
    <property type="match status" value="1"/>
</dbReference>
<keyword evidence="2" id="KW-0597">Phosphoprotein</keyword>
<dbReference type="PROSITE" id="PS50075">
    <property type="entry name" value="CARRIER"/>
    <property type="match status" value="2"/>
</dbReference>
<evidence type="ECO:0000256" key="3">
    <source>
        <dbReference type="ARBA" id="ARBA00022598"/>
    </source>
</evidence>
<evidence type="ECO:0000256" key="2">
    <source>
        <dbReference type="ARBA" id="ARBA00022553"/>
    </source>
</evidence>
<dbReference type="InterPro" id="IPR045851">
    <property type="entry name" value="AMP-bd_C_sf"/>
</dbReference>
<evidence type="ECO:0000256" key="5">
    <source>
        <dbReference type="SAM" id="Coils"/>
    </source>
</evidence>
<dbReference type="PROSITE" id="PS00012">
    <property type="entry name" value="PHOSPHOPANTETHEINE"/>
    <property type="match status" value="1"/>
</dbReference>
<dbReference type="CDD" id="cd19545">
    <property type="entry name" value="FUM14_C_NRPS-like"/>
    <property type="match status" value="1"/>
</dbReference>
<dbReference type="Gene3D" id="3.30.300.30">
    <property type="match status" value="2"/>
</dbReference>
<evidence type="ECO:0000256" key="4">
    <source>
        <dbReference type="ARBA" id="ARBA00029454"/>
    </source>
</evidence>
<dbReference type="SUPFAM" id="SSF52777">
    <property type="entry name" value="CoA-dependent acyltransferases"/>
    <property type="match status" value="4"/>
</dbReference>
<keyword evidence="1" id="KW-0596">Phosphopantetheine</keyword>
<name>A0A9Q0AR20_9PEZI</name>
<keyword evidence="8" id="KW-1185">Reference proteome</keyword>
<dbReference type="Gene3D" id="3.30.559.10">
    <property type="entry name" value="Chloramphenicol acetyltransferase-like domain"/>
    <property type="match status" value="2"/>
</dbReference>
<protein>
    <recommendedName>
        <fullName evidence="6">Carrier domain-containing protein</fullName>
    </recommendedName>
</protein>
<keyword evidence="5" id="KW-0175">Coiled coil</keyword>